<evidence type="ECO:0000259" key="2">
    <source>
        <dbReference type="Pfam" id="PF08327"/>
    </source>
</evidence>
<proteinExistence type="inferred from homology"/>
<dbReference type="EMBL" id="CAJNOR010007178">
    <property type="protein sequence ID" value="CAF1612314.1"/>
    <property type="molecule type" value="Genomic_DNA"/>
</dbReference>
<evidence type="ECO:0000313" key="4">
    <source>
        <dbReference type="Proteomes" id="UP000663828"/>
    </source>
</evidence>
<comment type="caution">
    <text evidence="3">The sequence shown here is derived from an EMBL/GenBank/DDBJ whole genome shotgun (WGS) entry which is preliminary data.</text>
</comment>
<dbReference type="Pfam" id="PF08327">
    <property type="entry name" value="AHSA1"/>
    <property type="match status" value="1"/>
</dbReference>
<dbReference type="AlphaFoldDB" id="A0A816BQZ3"/>
<feature type="domain" description="Activator of Hsp90 ATPase homologue 1/2-like C-terminal" evidence="2">
    <location>
        <begin position="11"/>
        <end position="132"/>
    </location>
</feature>
<name>A0A816BQZ3_ADIRI</name>
<evidence type="ECO:0000313" key="3">
    <source>
        <dbReference type="EMBL" id="CAF1612314.1"/>
    </source>
</evidence>
<comment type="similarity">
    <text evidence="1">Belongs to the AHA1 family.</text>
</comment>
<organism evidence="3 4">
    <name type="scientific">Adineta ricciae</name>
    <name type="common">Rotifer</name>
    <dbReference type="NCBI Taxonomy" id="249248"/>
    <lineage>
        <taxon>Eukaryota</taxon>
        <taxon>Metazoa</taxon>
        <taxon>Spiralia</taxon>
        <taxon>Gnathifera</taxon>
        <taxon>Rotifera</taxon>
        <taxon>Eurotatoria</taxon>
        <taxon>Bdelloidea</taxon>
        <taxon>Adinetida</taxon>
        <taxon>Adinetidae</taxon>
        <taxon>Adineta</taxon>
    </lineage>
</organism>
<dbReference type="Gene3D" id="3.30.530.20">
    <property type="match status" value="1"/>
</dbReference>
<keyword evidence="4" id="KW-1185">Reference proteome</keyword>
<dbReference type="InterPro" id="IPR013538">
    <property type="entry name" value="ASHA1/2-like_C"/>
</dbReference>
<reference evidence="3" key="1">
    <citation type="submission" date="2021-02" db="EMBL/GenBank/DDBJ databases">
        <authorList>
            <person name="Nowell W R."/>
        </authorList>
    </citation>
    <scope>NUCLEOTIDE SEQUENCE</scope>
</reference>
<dbReference type="SUPFAM" id="SSF55961">
    <property type="entry name" value="Bet v1-like"/>
    <property type="match status" value="1"/>
</dbReference>
<dbReference type="Proteomes" id="UP000663828">
    <property type="component" value="Unassembled WGS sequence"/>
</dbReference>
<gene>
    <name evidence="3" type="ORF">XAT740_LOCUS49065</name>
</gene>
<protein>
    <recommendedName>
        <fullName evidence="2">Activator of Hsp90 ATPase homologue 1/2-like C-terminal domain-containing protein</fullName>
    </recommendedName>
</protein>
<evidence type="ECO:0000256" key="1">
    <source>
        <dbReference type="ARBA" id="ARBA00006817"/>
    </source>
</evidence>
<dbReference type="InterPro" id="IPR023393">
    <property type="entry name" value="START-like_dom_sf"/>
</dbReference>
<accession>A0A816BQZ3</accession>
<sequence length="137" mass="15794">MKITIETNVAVPIADVWRAFNNPDDIVQWDATDDWHTTRASNDLKIGGKLSLRIEAKSGGMGFDFAATYTQIELNRLIEFREDDGRMVRLEFIETDSGVTIRQTFDAELKHPEDQQRSEWQAVLDRFARHVESKHNS</sequence>